<proteinExistence type="predicted"/>
<gene>
    <name evidence="1" type="ORF">I4F81_006742</name>
</gene>
<accession>A0ACC3C310</accession>
<reference evidence="1" key="1">
    <citation type="submission" date="2019-11" db="EMBL/GenBank/DDBJ databases">
        <title>Nori genome reveals adaptations in red seaweeds to the harsh intertidal environment.</title>
        <authorList>
            <person name="Wang D."/>
            <person name="Mao Y."/>
        </authorList>
    </citation>
    <scope>NUCLEOTIDE SEQUENCE</scope>
    <source>
        <tissue evidence="1">Gametophyte</tissue>
    </source>
</reference>
<name>A0ACC3C310_PYRYE</name>
<organism evidence="1 2">
    <name type="scientific">Pyropia yezoensis</name>
    <name type="common">Susabi-nori</name>
    <name type="synonym">Porphyra yezoensis</name>
    <dbReference type="NCBI Taxonomy" id="2788"/>
    <lineage>
        <taxon>Eukaryota</taxon>
        <taxon>Rhodophyta</taxon>
        <taxon>Bangiophyceae</taxon>
        <taxon>Bangiales</taxon>
        <taxon>Bangiaceae</taxon>
        <taxon>Pyropia</taxon>
    </lineage>
</organism>
<dbReference type="Proteomes" id="UP000798662">
    <property type="component" value="Chromosome 2"/>
</dbReference>
<evidence type="ECO:0000313" key="1">
    <source>
        <dbReference type="EMBL" id="KAK1864192.1"/>
    </source>
</evidence>
<keyword evidence="2" id="KW-1185">Reference proteome</keyword>
<comment type="caution">
    <text evidence="1">The sequence shown here is derived from an EMBL/GenBank/DDBJ whole genome shotgun (WGS) entry which is preliminary data.</text>
</comment>
<evidence type="ECO:0000313" key="2">
    <source>
        <dbReference type="Proteomes" id="UP000798662"/>
    </source>
</evidence>
<sequence>MMKFDGRVGVTSFEFSVDTVDVAGGAHTYRCGGSYVASKLSLVDDATGAVVSEDGGGAGVSLGSYADVLATGTVRLGVLSQACDAASSGGSRIVRRGAGAGGGVASLVWPAAAADGEAREANVAVRLDTMPPPPPVVTALLVDVDAVTLDVSGAELVGVSAFNAPVMCDGISAVQSADAANGGGRGLRVAFGDGRLAAAAVASGTAFVANSTAARAATLAVAVLLDVYTPTRISASKAADAPGQVVDESGCHGGRFVQAGSDASFTCSM</sequence>
<protein>
    <submittedName>
        <fullName evidence="1">Uncharacterized protein</fullName>
    </submittedName>
</protein>
<dbReference type="EMBL" id="CM020619">
    <property type="protein sequence ID" value="KAK1864192.1"/>
    <property type="molecule type" value="Genomic_DNA"/>
</dbReference>